<evidence type="ECO:0000313" key="3">
    <source>
        <dbReference type="Proteomes" id="UP001154420"/>
    </source>
</evidence>
<dbReference type="Gene3D" id="1.25.40.10">
    <property type="entry name" value="Tetratricopeptide repeat domain"/>
    <property type="match status" value="1"/>
</dbReference>
<proteinExistence type="predicted"/>
<dbReference type="PANTHER" id="PTHR43630:SF2">
    <property type="entry name" value="GLYCOSYLTRANSFERASE"/>
    <property type="match status" value="1"/>
</dbReference>
<dbReference type="EMBL" id="QZDT01000009">
    <property type="protein sequence ID" value="NBJ92590.1"/>
    <property type="molecule type" value="Genomic_DNA"/>
</dbReference>
<gene>
    <name evidence="2" type="ORF">D5281_08265</name>
</gene>
<evidence type="ECO:0000259" key="1">
    <source>
        <dbReference type="Pfam" id="PF00535"/>
    </source>
</evidence>
<name>A0A9X5GS37_9FIRM</name>
<dbReference type="InterPro" id="IPR011990">
    <property type="entry name" value="TPR-like_helical_dom_sf"/>
</dbReference>
<comment type="caution">
    <text evidence="2">The sequence shown here is derived from an EMBL/GenBank/DDBJ whole genome shotgun (WGS) entry which is preliminary data.</text>
</comment>
<dbReference type="SUPFAM" id="SSF81901">
    <property type="entry name" value="HCP-like"/>
    <property type="match status" value="1"/>
</dbReference>
<dbReference type="CDD" id="cd02511">
    <property type="entry name" value="Beta4Glucosyltransferase"/>
    <property type="match status" value="1"/>
</dbReference>
<protein>
    <submittedName>
        <fullName evidence="2">Glycosyltransferase</fullName>
    </submittedName>
</protein>
<dbReference type="InterPro" id="IPR029044">
    <property type="entry name" value="Nucleotide-diphossugar_trans"/>
</dbReference>
<feature type="domain" description="Glycosyltransferase 2-like" evidence="1">
    <location>
        <begin position="5"/>
        <end position="126"/>
    </location>
</feature>
<accession>A0A9X5GS37</accession>
<dbReference type="Pfam" id="PF00535">
    <property type="entry name" value="Glycos_transf_2"/>
    <property type="match status" value="1"/>
</dbReference>
<dbReference type="RefSeq" id="WP_330584888.1">
    <property type="nucleotide sequence ID" value="NZ_QZDT01000009.1"/>
</dbReference>
<evidence type="ECO:0000313" key="2">
    <source>
        <dbReference type="EMBL" id="NBJ92590.1"/>
    </source>
</evidence>
<sequence length="337" mass="39051">MVTISLCMIVKNEEKILARCLDSIGDLVDEIIIVDTGSEDGTKEIAARYTDKVYDFKWSQDFAEARNFSFSKAKCDYIYSADADEVLDESNREKFRILKEKLIPEIEIVQMYYANQLSFGTVYNYDKELRPKLFKRLRTFCWIEPVHETVRLSPTVFDSDIEITHLPAGSHAGRDLEIFHKIVGEGGELSDRLKNMYARELMICGTPENFREAEAYFTQIADSGETGQDQMKEAVCIVVKGARMRGDYLKMYRYAMKDIASEGVSEVCFELGEYYFEREEYQEATIWYYNAAYETQSILNIHTGGDFPLARLSDCYDKMDLPKQAEEYRQLAKEWSV</sequence>
<dbReference type="SUPFAM" id="SSF53448">
    <property type="entry name" value="Nucleotide-diphospho-sugar transferases"/>
    <property type="match status" value="1"/>
</dbReference>
<keyword evidence="3" id="KW-1185">Reference proteome</keyword>
<dbReference type="InterPro" id="IPR001173">
    <property type="entry name" value="Glyco_trans_2-like"/>
</dbReference>
<dbReference type="Gene3D" id="3.90.550.10">
    <property type="entry name" value="Spore Coat Polysaccharide Biosynthesis Protein SpsA, Chain A"/>
    <property type="match status" value="1"/>
</dbReference>
<reference evidence="2" key="1">
    <citation type="submission" date="2018-09" db="EMBL/GenBank/DDBJ databases">
        <title>Murine metabolic-syndrome-specific gut microbial biobank.</title>
        <authorList>
            <person name="Liu C."/>
        </authorList>
    </citation>
    <scope>NUCLEOTIDE SEQUENCE</scope>
    <source>
        <strain evidence="2">D42-62</strain>
    </source>
</reference>
<dbReference type="AlphaFoldDB" id="A0A9X5GS37"/>
<dbReference type="Proteomes" id="UP001154420">
    <property type="component" value="Unassembled WGS sequence"/>
</dbReference>
<dbReference type="PANTHER" id="PTHR43630">
    <property type="entry name" value="POLY-BETA-1,6-N-ACETYL-D-GLUCOSAMINE SYNTHASE"/>
    <property type="match status" value="1"/>
</dbReference>
<organism evidence="2 3">
    <name type="scientific">Parablautia muri</name>
    <dbReference type="NCBI Taxonomy" id="2320879"/>
    <lineage>
        <taxon>Bacteria</taxon>
        <taxon>Bacillati</taxon>
        <taxon>Bacillota</taxon>
        <taxon>Clostridia</taxon>
        <taxon>Lachnospirales</taxon>
        <taxon>Lachnospiraceae</taxon>
        <taxon>Parablautia</taxon>
    </lineage>
</organism>